<dbReference type="InterPro" id="IPR050164">
    <property type="entry name" value="Peptidase_C19"/>
</dbReference>
<dbReference type="RefSeq" id="XP_068346602.1">
    <property type="nucleotide sequence ID" value="XM_068513093.1"/>
</dbReference>
<dbReference type="PROSITE" id="PS50235">
    <property type="entry name" value="USP_3"/>
    <property type="match status" value="1"/>
</dbReference>
<dbReference type="AlphaFoldDB" id="A0A1J4J3Z3"/>
<dbReference type="GO" id="GO:0005829">
    <property type="term" value="C:cytosol"/>
    <property type="evidence" value="ECO:0007669"/>
    <property type="project" value="TreeGrafter"/>
</dbReference>
<dbReference type="Proteomes" id="UP000179807">
    <property type="component" value="Unassembled WGS sequence"/>
</dbReference>
<dbReference type="PANTHER" id="PTHR24006">
    <property type="entry name" value="UBIQUITIN CARBOXYL-TERMINAL HYDROLASE"/>
    <property type="match status" value="1"/>
</dbReference>
<dbReference type="Gene3D" id="3.90.70.10">
    <property type="entry name" value="Cysteine proteinases"/>
    <property type="match status" value="1"/>
</dbReference>
<feature type="compositionally biased region" description="Polar residues" evidence="1">
    <location>
        <begin position="155"/>
        <end position="165"/>
    </location>
</feature>
<dbReference type="EMBL" id="MLAK01001399">
    <property type="protein sequence ID" value="OHS93465.1"/>
    <property type="molecule type" value="Genomic_DNA"/>
</dbReference>
<dbReference type="InterPro" id="IPR001394">
    <property type="entry name" value="Peptidase_C19_UCH"/>
</dbReference>
<dbReference type="Pfam" id="PF00443">
    <property type="entry name" value="UCH"/>
    <property type="match status" value="1"/>
</dbReference>
<keyword evidence="4" id="KW-1185">Reference proteome</keyword>
<feature type="compositionally biased region" description="Low complexity" evidence="1">
    <location>
        <begin position="143"/>
        <end position="154"/>
    </location>
</feature>
<accession>A0A1J4J3Z3</accession>
<dbReference type="PROSITE" id="PS00973">
    <property type="entry name" value="USP_2"/>
    <property type="match status" value="1"/>
</dbReference>
<evidence type="ECO:0000256" key="1">
    <source>
        <dbReference type="SAM" id="MobiDB-lite"/>
    </source>
</evidence>
<feature type="compositionally biased region" description="Pro residues" evidence="1">
    <location>
        <begin position="177"/>
        <end position="187"/>
    </location>
</feature>
<dbReference type="VEuPathDB" id="TrichDB:TRFO_40253"/>
<dbReference type="InterPro" id="IPR038765">
    <property type="entry name" value="Papain-like_cys_pep_sf"/>
</dbReference>
<protein>
    <recommendedName>
        <fullName evidence="2">USP domain-containing protein</fullName>
    </recommendedName>
</protein>
<dbReference type="GO" id="GO:0004843">
    <property type="term" value="F:cysteine-type deubiquitinase activity"/>
    <property type="evidence" value="ECO:0007669"/>
    <property type="project" value="InterPro"/>
</dbReference>
<organism evidence="3 4">
    <name type="scientific">Tritrichomonas foetus</name>
    <dbReference type="NCBI Taxonomy" id="1144522"/>
    <lineage>
        <taxon>Eukaryota</taxon>
        <taxon>Metamonada</taxon>
        <taxon>Parabasalia</taxon>
        <taxon>Tritrichomonadida</taxon>
        <taxon>Tritrichomonadidae</taxon>
        <taxon>Tritrichomonas</taxon>
    </lineage>
</organism>
<evidence type="ECO:0000313" key="4">
    <source>
        <dbReference type="Proteomes" id="UP000179807"/>
    </source>
</evidence>
<feature type="domain" description="USP" evidence="2">
    <location>
        <begin position="205"/>
        <end position="491"/>
    </location>
</feature>
<name>A0A1J4J3Z3_9EUKA</name>
<evidence type="ECO:0000313" key="3">
    <source>
        <dbReference type="EMBL" id="OHS93465.1"/>
    </source>
</evidence>
<evidence type="ECO:0000259" key="2">
    <source>
        <dbReference type="PROSITE" id="PS50235"/>
    </source>
</evidence>
<dbReference type="OrthoDB" id="289038at2759"/>
<dbReference type="SUPFAM" id="SSF54001">
    <property type="entry name" value="Cysteine proteinases"/>
    <property type="match status" value="1"/>
</dbReference>
<comment type="caution">
    <text evidence="3">The sequence shown here is derived from an EMBL/GenBank/DDBJ whole genome shotgun (WGS) entry which is preliminary data.</text>
</comment>
<dbReference type="GO" id="GO:0016579">
    <property type="term" value="P:protein deubiquitination"/>
    <property type="evidence" value="ECO:0007669"/>
    <property type="project" value="InterPro"/>
</dbReference>
<sequence>MTYWQEEGDPISIKPNQSYYFKTDQFTTTVKRIHNYKLRNNDNKKLKLTFYAHQPGLLDPEIRKHVQIQQHVEITINYSKNEKDIWFAKDLEYNSDTDFKDTLKTWIRLKSIDKLKISFKFKTLSIFGQQFLQSKNFEESIESTTSSKSTSTRSRQPNINNPQSQSKHKPQTDPFPVSQPQPSPKPKPSLNHKPKYSQQNTLKYPGLVNYGSNCYINTILQSLYNIPKIRESIINATSTYNNKSDDTILKELRNLFQEIKKSKGSSMDTLSFCSAYGHVLGHQEDIHVFYCRLLEKIERLNKQLFEDVKFEIKTTFYDSNSKILNEVCEPQNSLTVHLDGKDLQSSLEQYFQQKTIENYEISSDQKITATIIDTFKTLPRVLFIQISRYQYDQNNSVKLIDDFKFQEVIDLSKYYPSEETSNKYCLYGVLVHSGHHINSGHYFAYLKPRGIESQQWYCFNDISTSLSDSEEAIESNTEGVSSAYMLVYIKESEAANLFE</sequence>
<proteinExistence type="predicted"/>
<dbReference type="GeneID" id="94847797"/>
<dbReference type="InterPro" id="IPR028889">
    <property type="entry name" value="USP"/>
</dbReference>
<dbReference type="InterPro" id="IPR018200">
    <property type="entry name" value="USP_CS"/>
</dbReference>
<gene>
    <name evidence="3" type="ORF">TRFO_40253</name>
</gene>
<dbReference type="GO" id="GO:0005634">
    <property type="term" value="C:nucleus"/>
    <property type="evidence" value="ECO:0007669"/>
    <property type="project" value="TreeGrafter"/>
</dbReference>
<reference evidence="3" key="1">
    <citation type="submission" date="2016-10" db="EMBL/GenBank/DDBJ databases">
        <authorList>
            <person name="Benchimol M."/>
            <person name="Almeida L.G."/>
            <person name="Vasconcelos A.T."/>
            <person name="Perreira-Neves A."/>
            <person name="Rosa I.A."/>
            <person name="Tasca T."/>
            <person name="Bogo M.R."/>
            <person name="de Souza W."/>
        </authorList>
    </citation>
    <scope>NUCLEOTIDE SEQUENCE [LARGE SCALE GENOMIC DNA]</scope>
    <source>
        <strain evidence="3">K</strain>
    </source>
</reference>
<feature type="region of interest" description="Disordered" evidence="1">
    <location>
        <begin position="143"/>
        <end position="196"/>
    </location>
</feature>